<feature type="transmembrane region" description="Helical" evidence="1">
    <location>
        <begin position="74"/>
        <end position="94"/>
    </location>
</feature>
<dbReference type="Proteomes" id="UP000030762">
    <property type="component" value="Unassembled WGS sequence"/>
</dbReference>
<keyword evidence="1" id="KW-1133">Transmembrane helix</keyword>
<dbReference type="VEuPathDB" id="FungiDB:SDRG_00228"/>
<feature type="transmembrane region" description="Helical" evidence="1">
    <location>
        <begin position="40"/>
        <end position="62"/>
    </location>
</feature>
<gene>
    <name evidence="2" type="ORF">SDRG_00228</name>
</gene>
<dbReference type="RefSeq" id="XP_008603918.1">
    <property type="nucleotide sequence ID" value="XM_008605696.1"/>
</dbReference>
<keyword evidence="1" id="KW-0812">Transmembrane</keyword>
<dbReference type="GeneID" id="19940955"/>
<dbReference type="AlphaFoldDB" id="T0R7R8"/>
<reference evidence="2 3" key="1">
    <citation type="submission" date="2012-04" db="EMBL/GenBank/DDBJ databases">
        <title>The Genome Sequence of Saprolegnia declina VS20.</title>
        <authorList>
            <consortium name="The Broad Institute Genome Sequencing Platform"/>
            <person name="Russ C."/>
            <person name="Nusbaum C."/>
            <person name="Tyler B."/>
            <person name="van West P."/>
            <person name="Dieguez-Uribeondo J."/>
            <person name="de Bruijn I."/>
            <person name="Tripathy S."/>
            <person name="Jiang R."/>
            <person name="Young S.K."/>
            <person name="Zeng Q."/>
            <person name="Gargeya S."/>
            <person name="Fitzgerald M."/>
            <person name="Haas B."/>
            <person name="Abouelleil A."/>
            <person name="Alvarado L."/>
            <person name="Arachchi H.M."/>
            <person name="Berlin A."/>
            <person name="Chapman S.B."/>
            <person name="Goldberg J."/>
            <person name="Griggs A."/>
            <person name="Gujja S."/>
            <person name="Hansen M."/>
            <person name="Howarth C."/>
            <person name="Imamovic A."/>
            <person name="Larimer J."/>
            <person name="McCowen C."/>
            <person name="Montmayeur A."/>
            <person name="Murphy C."/>
            <person name="Neiman D."/>
            <person name="Pearson M."/>
            <person name="Priest M."/>
            <person name="Roberts A."/>
            <person name="Saif S."/>
            <person name="Shea T."/>
            <person name="Sisk P."/>
            <person name="Sykes S."/>
            <person name="Wortman J."/>
            <person name="Nusbaum C."/>
            <person name="Birren B."/>
        </authorList>
    </citation>
    <scope>NUCLEOTIDE SEQUENCE [LARGE SCALE GENOMIC DNA]</scope>
    <source>
        <strain evidence="2 3">VS20</strain>
    </source>
</reference>
<accession>T0R7R8</accession>
<name>T0R7R8_SAPDV</name>
<organism evidence="2 3">
    <name type="scientific">Saprolegnia diclina (strain VS20)</name>
    <dbReference type="NCBI Taxonomy" id="1156394"/>
    <lineage>
        <taxon>Eukaryota</taxon>
        <taxon>Sar</taxon>
        <taxon>Stramenopiles</taxon>
        <taxon>Oomycota</taxon>
        <taxon>Saprolegniomycetes</taxon>
        <taxon>Saprolegniales</taxon>
        <taxon>Saprolegniaceae</taxon>
        <taxon>Saprolegnia</taxon>
    </lineage>
</organism>
<feature type="transmembrane region" description="Helical" evidence="1">
    <location>
        <begin position="325"/>
        <end position="347"/>
    </location>
</feature>
<sequence>MYLVTWPIRAYLAWSVLALLYFVAVPSVLLSSFLRPLVPLADAAIAGGCVGLCLVVSGLVHARRAAKLASTTPLLLVLFGAVGLCALMGLPALLATSSTYWPDASRVEYTAKDVAKMEANQMEWYSQRSYSSNGYLVETYSDCSNRGIEYSAQYALEETYCAREGKSYCAAFPLRQTLVQPRIFDNKTDTSRIQALLNTSSTFFGVPIDDATTLLQFCDKVNSSVLAAERSINVACDGCRHAVATPDDTSSFGDWIHEHCPLTKVDATAAVCIMGASPKLYPFLLTYPQAKTCRRQYLSQMYQTSRLLLCYEAQFSGLLKQLLEALAYSALALSVLAFPVFWALVVAQCKRDEMDEDDELMYEAMTARPSTLG</sequence>
<evidence type="ECO:0000313" key="2">
    <source>
        <dbReference type="EMBL" id="EQC42495.1"/>
    </source>
</evidence>
<evidence type="ECO:0000256" key="1">
    <source>
        <dbReference type="SAM" id="Phobius"/>
    </source>
</evidence>
<keyword evidence="1" id="KW-0472">Membrane</keyword>
<dbReference type="EMBL" id="JH767132">
    <property type="protein sequence ID" value="EQC42495.1"/>
    <property type="molecule type" value="Genomic_DNA"/>
</dbReference>
<proteinExistence type="predicted"/>
<keyword evidence="3" id="KW-1185">Reference proteome</keyword>
<dbReference type="InParanoid" id="T0R7R8"/>
<evidence type="ECO:0000313" key="3">
    <source>
        <dbReference type="Proteomes" id="UP000030762"/>
    </source>
</evidence>
<protein>
    <submittedName>
        <fullName evidence="2">Uncharacterized protein</fullName>
    </submittedName>
</protein>
<feature type="transmembrane region" description="Helical" evidence="1">
    <location>
        <begin position="12"/>
        <end position="34"/>
    </location>
</feature>